<keyword evidence="3" id="KW-0326">Glycosidase</keyword>
<dbReference type="GO" id="GO:0006152">
    <property type="term" value="P:purine nucleoside catabolic process"/>
    <property type="evidence" value="ECO:0007669"/>
    <property type="project" value="TreeGrafter"/>
</dbReference>
<dbReference type="GO" id="GO:0008477">
    <property type="term" value="F:purine nucleosidase activity"/>
    <property type="evidence" value="ECO:0007669"/>
    <property type="project" value="TreeGrafter"/>
</dbReference>
<gene>
    <name evidence="5" type="ORF">BGZ97_008138</name>
</gene>
<evidence type="ECO:0000313" key="5">
    <source>
        <dbReference type="EMBL" id="KAG0315538.1"/>
    </source>
</evidence>
<keyword evidence="2" id="KW-0378">Hydrolase</keyword>
<dbReference type="InterPro" id="IPR036452">
    <property type="entry name" value="Ribo_hydro-like"/>
</dbReference>
<name>A0A9P6UR01_9FUNG</name>
<dbReference type="OrthoDB" id="5783963at2759"/>
<evidence type="ECO:0000313" key="6">
    <source>
        <dbReference type="Proteomes" id="UP000823405"/>
    </source>
</evidence>
<dbReference type="InterPro" id="IPR001910">
    <property type="entry name" value="Inosine/uridine_hydrolase_dom"/>
</dbReference>
<evidence type="ECO:0000256" key="3">
    <source>
        <dbReference type="ARBA" id="ARBA00023295"/>
    </source>
</evidence>
<dbReference type="Pfam" id="PF01156">
    <property type="entry name" value="IU_nuc_hydro"/>
    <property type="match status" value="1"/>
</dbReference>
<dbReference type="AlphaFoldDB" id="A0A9P6UR01"/>
<evidence type="ECO:0000256" key="1">
    <source>
        <dbReference type="ARBA" id="ARBA00009176"/>
    </source>
</evidence>
<comment type="caution">
    <text evidence="5">The sequence shown here is derived from an EMBL/GenBank/DDBJ whole genome shotgun (WGS) entry which is preliminary data.</text>
</comment>
<comment type="similarity">
    <text evidence="1">Belongs to the IUNH family.</text>
</comment>
<dbReference type="InterPro" id="IPR023186">
    <property type="entry name" value="IUNH"/>
</dbReference>
<keyword evidence="6" id="KW-1185">Reference proteome</keyword>
<evidence type="ECO:0000259" key="4">
    <source>
        <dbReference type="Pfam" id="PF01156"/>
    </source>
</evidence>
<proteinExistence type="inferred from homology"/>
<dbReference type="Gene3D" id="3.90.245.10">
    <property type="entry name" value="Ribonucleoside hydrolase-like"/>
    <property type="match status" value="1"/>
</dbReference>
<dbReference type="PANTHER" id="PTHR12304:SF56">
    <property type="entry name" value="HYDROLASE, PUTATIVE (AFU_ORTHOLOGUE AFUA_1G11790)-RELATED"/>
    <property type="match status" value="1"/>
</dbReference>
<dbReference type="PANTHER" id="PTHR12304">
    <property type="entry name" value="INOSINE-URIDINE PREFERRING NUCLEOSIDE HYDROLASE"/>
    <property type="match status" value="1"/>
</dbReference>
<dbReference type="SUPFAM" id="SSF53590">
    <property type="entry name" value="Nucleoside hydrolase"/>
    <property type="match status" value="1"/>
</dbReference>
<reference evidence="5" key="1">
    <citation type="journal article" date="2020" name="Fungal Divers.">
        <title>Resolving the Mortierellaceae phylogeny through synthesis of multi-gene phylogenetics and phylogenomics.</title>
        <authorList>
            <person name="Vandepol N."/>
            <person name="Liber J."/>
            <person name="Desiro A."/>
            <person name="Na H."/>
            <person name="Kennedy M."/>
            <person name="Barry K."/>
            <person name="Grigoriev I.V."/>
            <person name="Miller A.N."/>
            <person name="O'Donnell K."/>
            <person name="Stajich J.E."/>
            <person name="Bonito G."/>
        </authorList>
    </citation>
    <scope>NUCLEOTIDE SEQUENCE</scope>
    <source>
        <strain evidence="5">NVP60</strain>
    </source>
</reference>
<protein>
    <recommendedName>
        <fullName evidence="4">Inosine/uridine-preferring nucleoside hydrolase domain-containing protein</fullName>
    </recommendedName>
</protein>
<dbReference type="GO" id="GO:0005829">
    <property type="term" value="C:cytosol"/>
    <property type="evidence" value="ECO:0007669"/>
    <property type="project" value="TreeGrafter"/>
</dbReference>
<feature type="domain" description="Inosine/uridine-preferring nucleoside hydrolase" evidence="4">
    <location>
        <begin position="10"/>
        <end position="385"/>
    </location>
</feature>
<dbReference type="EMBL" id="JAAAIN010000368">
    <property type="protein sequence ID" value="KAG0315538.1"/>
    <property type="molecule type" value="Genomic_DNA"/>
</dbReference>
<organism evidence="5 6">
    <name type="scientific">Linnemannia gamsii</name>
    <dbReference type="NCBI Taxonomy" id="64522"/>
    <lineage>
        <taxon>Eukaryota</taxon>
        <taxon>Fungi</taxon>
        <taxon>Fungi incertae sedis</taxon>
        <taxon>Mucoromycota</taxon>
        <taxon>Mortierellomycotina</taxon>
        <taxon>Mortierellomycetes</taxon>
        <taxon>Mortierellales</taxon>
        <taxon>Mortierellaceae</taxon>
        <taxon>Linnemannia</taxon>
    </lineage>
</organism>
<evidence type="ECO:0000256" key="2">
    <source>
        <dbReference type="ARBA" id="ARBA00022801"/>
    </source>
</evidence>
<dbReference type="Proteomes" id="UP000823405">
    <property type="component" value="Unassembled WGS sequence"/>
</dbReference>
<accession>A0A9P6UR01</accession>
<sequence length="398" mass="44012">MTDCIPRRCIIDCDPGIDDTLAILHAMGSPKVDVVAITLTYGNTNRDNVTRNLFTVLHVLGKEVHSSRTSAMPEGPNRTRLEHVRTKKPAIAVGASKPLVASTVHGEDFHGPDGLGRMHLNDPDLAPSDWAEILGLLDPERMGKKLDYAAGDLPSEKLYTLSKRPAHDEILFQLEQAEPKTITLIALGPMTNLALAYEKDPTVFARCKQVICMGGSIDNPGNVTPVAEFNFHACPHSVHTMLKATMSPDPEKAFVLYMLPTDVTHTVSLESSAVKQYVAPLGTPLSKFTTLLLAYLFDLLVQKLHYTAMNLHDPLCIGFFIDLESEADYTQVGWKVQERDIRIECEGTLSRGMLVVDRRVKSTKPAPGDRSRTRVVVQADAERYLSSMFYDIWGAVYP</sequence>